<dbReference type="Gene3D" id="1.20.120.910">
    <property type="entry name" value="DksA, coiled-coil domain"/>
    <property type="match status" value="1"/>
</dbReference>
<dbReference type="PANTHER" id="PTHR33823">
    <property type="entry name" value="RNA POLYMERASE-BINDING TRANSCRIPTION FACTOR DKSA-RELATED"/>
    <property type="match status" value="1"/>
</dbReference>
<comment type="caution">
    <text evidence="7">The sequence shown here is derived from an EMBL/GenBank/DDBJ whole genome shotgun (WGS) entry which is preliminary data.</text>
</comment>
<evidence type="ECO:0000313" key="7">
    <source>
        <dbReference type="EMBL" id="CRP82965.1"/>
    </source>
</evidence>
<gene>
    <name evidence="7" type="primary">dksA_5</name>
    <name evidence="7" type="ORF">PAERUG_P19_London_7_VIM_2_05_10_05707</name>
</gene>
<dbReference type="Pfam" id="PF01258">
    <property type="entry name" value="zf-dskA_traR"/>
    <property type="match status" value="1"/>
</dbReference>
<dbReference type="InterPro" id="IPR037187">
    <property type="entry name" value="DnaK_N"/>
</dbReference>
<evidence type="ECO:0000256" key="2">
    <source>
        <dbReference type="ARBA" id="ARBA00022771"/>
    </source>
</evidence>
<protein>
    <submittedName>
        <fullName evidence="7">RNA polymerase-binding transcription factor DksA</fullName>
    </submittedName>
</protein>
<dbReference type="Pfam" id="PF21157">
    <property type="entry name" value="DksA_N"/>
    <property type="match status" value="1"/>
</dbReference>
<dbReference type="PANTHER" id="PTHR33823:SF2">
    <property type="entry name" value="RNA POLYMERASE-BINDING TRANSCRIPTION FACTOR DKSA"/>
    <property type="match status" value="1"/>
</dbReference>
<dbReference type="EMBL" id="CVVU01000245">
    <property type="protein sequence ID" value="CRP82965.1"/>
    <property type="molecule type" value="Genomic_DNA"/>
</dbReference>
<dbReference type="InterPro" id="IPR020458">
    <property type="entry name" value="Znf_DskA_TraR_CS"/>
</dbReference>
<dbReference type="PROSITE" id="PS51128">
    <property type="entry name" value="ZF_DKSA_2"/>
    <property type="match status" value="1"/>
</dbReference>
<keyword evidence="3" id="KW-0862">Zinc</keyword>
<dbReference type="InterPro" id="IPR048489">
    <property type="entry name" value="DksA_N"/>
</dbReference>
<feature type="domain" description="DnaK suppressor protein DksA N-terminal" evidence="6">
    <location>
        <begin position="19"/>
        <end position="88"/>
    </location>
</feature>
<evidence type="ECO:0000256" key="4">
    <source>
        <dbReference type="PROSITE-ProRule" id="PRU00510"/>
    </source>
</evidence>
<accession>A0A509JFE3</accession>
<dbReference type="PROSITE" id="PS01102">
    <property type="entry name" value="ZF_DKSA_1"/>
    <property type="match status" value="1"/>
</dbReference>
<feature type="domain" description="Zinc finger DksA/TraR C4-type" evidence="5">
    <location>
        <begin position="92"/>
        <end position="126"/>
    </location>
</feature>
<feature type="zinc finger region" description="dksA C4-type" evidence="4">
    <location>
        <begin position="96"/>
        <end position="120"/>
    </location>
</feature>
<sequence length="132" mass="15284">MTEQELLAQPQSEYMSNAQQAFFRNLLVRQRGDLAVRVGAELEEIAKLEPATAEEDLASRETQRSWDLRMLERDRQMLSKIEQAIARIDSNEYGWCEETGEPIGLRRLLLRPTATLCVEAKARQEQRERHVA</sequence>
<organism evidence="7 8">
    <name type="scientific">Pseudomonas aeruginosa</name>
    <dbReference type="NCBI Taxonomy" id="287"/>
    <lineage>
        <taxon>Bacteria</taxon>
        <taxon>Pseudomonadati</taxon>
        <taxon>Pseudomonadota</taxon>
        <taxon>Gammaproteobacteria</taxon>
        <taxon>Pseudomonadales</taxon>
        <taxon>Pseudomonadaceae</taxon>
        <taxon>Pseudomonas</taxon>
    </lineage>
</organism>
<dbReference type="SUPFAM" id="SSF57716">
    <property type="entry name" value="Glucocorticoid receptor-like (DNA-binding domain)"/>
    <property type="match status" value="1"/>
</dbReference>
<evidence type="ECO:0000256" key="3">
    <source>
        <dbReference type="ARBA" id="ARBA00022833"/>
    </source>
</evidence>
<dbReference type="GO" id="GO:0008270">
    <property type="term" value="F:zinc ion binding"/>
    <property type="evidence" value="ECO:0007669"/>
    <property type="project" value="UniProtKB-KW"/>
</dbReference>
<dbReference type="InterPro" id="IPR000962">
    <property type="entry name" value="Znf_DskA_TraR"/>
</dbReference>
<evidence type="ECO:0000259" key="5">
    <source>
        <dbReference type="Pfam" id="PF01258"/>
    </source>
</evidence>
<keyword evidence="1" id="KW-0479">Metal-binding</keyword>
<proteinExistence type="predicted"/>
<evidence type="ECO:0000256" key="1">
    <source>
        <dbReference type="ARBA" id="ARBA00022723"/>
    </source>
</evidence>
<dbReference type="SUPFAM" id="SSF109635">
    <property type="entry name" value="DnaK suppressor protein DksA, alpha-hairpin domain"/>
    <property type="match status" value="1"/>
</dbReference>
<reference evidence="8" key="1">
    <citation type="submission" date="2015-06" db="EMBL/GenBank/DDBJ databases">
        <authorList>
            <person name="Radhakrishnan Rajesh"/>
            <person name="Underwood Anthony"/>
            <person name="Al-Shahib Ali"/>
        </authorList>
    </citation>
    <scope>NUCLEOTIDE SEQUENCE [LARGE SCALE GENOMIC DNA]</scope>
    <source>
        <strain evidence="8">P19_London_7_VIM_2_05_10</strain>
    </source>
</reference>
<evidence type="ECO:0000313" key="8">
    <source>
        <dbReference type="Proteomes" id="UP000045039"/>
    </source>
</evidence>
<dbReference type="RefSeq" id="WP_003149207.1">
    <property type="nucleotide sequence ID" value="NZ_CAADLS010000623.1"/>
</dbReference>
<keyword evidence="2" id="KW-0863">Zinc-finger</keyword>
<evidence type="ECO:0000259" key="6">
    <source>
        <dbReference type="Pfam" id="PF21157"/>
    </source>
</evidence>
<dbReference type="AlphaFoldDB" id="A0A509JFE3"/>
<dbReference type="Proteomes" id="UP000045039">
    <property type="component" value="Unassembled WGS sequence"/>
</dbReference>
<name>A0A509JFE3_PSEAI</name>